<dbReference type="EMBL" id="BJWL01000005">
    <property type="protein sequence ID" value="GFY87390.1"/>
    <property type="molecule type" value="Genomic_DNA"/>
</dbReference>
<evidence type="ECO:0000256" key="1">
    <source>
        <dbReference type="SAM" id="MobiDB-lite"/>
    </source>
</evidence>
<feature type="compositionally biased region" description="Basic and acidic residues" evidence="1">
    <location>
        <begin position="82"/>
        <end position="91"/>
    </location>
</feature>
<feature type="compositionally biased region" description="Basic residues" evidence="1">
    <location>
        <begin position="173"/>
        <end position="184"/>
    </location>
</feature>
<feature type="compositionally biased region" description="Polar residues" evidence="1">
    <location>
        <begin position="9"/>
        <end position="22"/>
    </location>
</feature>
<feature type="region of interest" description="Disordered" evidence="1">
    <location>
        <begin position="134"/>
        <end position="188"/>
    </location>
</feature>
<feature type="region of interest" description="Disordered" evidence="1">
    <location>
        <begin position="1"/>
        <end position="22"/>
    </location>
</feature>
<name>A0A7J0ELW6_9ERIC</name>
<accession>A0A7J0ELW6</accession>
<protein>
    <submittedName>
        <fullName evidence="2">Uncharacterized protein</fullName>
    </submittedName>
</protein>
<feature type="region of interest" description="Disordered" evidence="1">
    <location>
        <begin position="58"/>
        <end position="91"/>
    </location>
</feature>
<organism evidence="2 3">
    <name type="scientific">Actinidia rufa</name>
    <dbReference type="NCBI Taxonomy" id="165716"/>
    <lineage>
        <taxon>Eukaryota</taxon>
        <taxon>Viridiplantae</taxon>
        <taxon>Streptophyta</taxon>
        <taxon>Embryophyta</taxon>
        <taxon>Tracheophyta</taxon>
        <taxon>Spermatophyta</taxon>
        <taxon>Magnoliopsida</taxon>
        <taxon>eudicotyledons</taxon>
        <taxon>Gunneridae</taxon>
        <taxon>Pentapetalae</taxon>
        <taxon>asterids</taxon>
        <taxon>Ericales</taxon>
        <taxon>Actinidiaceae</taxon>
        <taxon>Actinidia</taxon>
    </lineage>
</organism>
<evidence type="ECO:0000313" key="3">
    <source>
        <dbReference type="Proteomes" id="UP000585474"/>
    </source>
</evidence>
<feature type="compositionally biased region" description="Basic and acidic residues" evidence="1">
    <location>
        <begin position="60"/>
        <end position="69"/>
    </location>
</feature>
<evidence type="ECO:0000313" key="2">
    <source>
        <dbReference type="EMBL" id="GFY87390.1"/>
    </source>
</evidence>
<dbReference type="Proteomes" id="UP000585474">
    <property type="component" value="Unassembled WGS sequence"/>
</dbReference>
<dbReference type="AlphaFoldDB" id="A0A7J0ELW6"/>
<reference evidence="2 3" key="1">
    <citation type="submission" date="2019-07" db="EMBL/GenBank/DDBJ databases">
        <title>De Novo Assembly of kiwifruit Actinidia rufa.</title>
        <authorList>
            <person name="Sugita-Konishi S."/>
            <person name="Sato K."/>
            <person name="Mori E."/>
            <person name="Abe Y."/>
            <person name="Kisaki G."/>
            <person name="Hamano K."/>
            <person name="Suezawa K."/>
            <person name="Otani M."/>
            <person name="Fukuda T."/>
            <person name="Manabe T."/>
            <person name="Gomi K."/>
            <person name="Tabuchi M."/>
            <person name="Akimitsu K."/>
            <person name="Kataoka I."/>
        </authorList>
    </citation>
    <scope>NUCLEOTIDE SEQUENCE [LARGE SCALE GENOMIC DNA]</scope>
    <source>
        <strain evidence="3">cv. Fuchu</strain>
    </source>
</reference>
<sequence length="318" mass="35585">MTQSRDEPLSSQENRPPTELETNIMTQGELDRLRESCLLLVGVHSRLPAVGETVTLARSGKGDAEKRDEEVGDVPPIGDNEGESRHSRDDSSVEYIETLGGLRKGVLASLPNKMQMRISRLMSKKMDIKKLSIMENAAKATPSPTRSKGPKDEERPTKKAKGASEIPLEVSHSKKKSPLRRVTRSIKPDIPPSASEALIFGSSPVGQVRRMREWMETRDVTISSLKGEVEQARREAMIDQKRVTKIAEEKEKVAAAKTLFDLAREKLEKEFKKIKLCFPALDIDNMEINPNLAEEGDGDEVVMQPWWKIPSPWAIKPL</sequence>
<proteinExistence type="predicted"/>
<gene>
    <name evidence="2" type="ORF">Acr_05g0010290</name>
</gene>
<keyword evidence="3" id="KW-1185">Reference proteome</keyword>
<comment type="caution">
    <text evidence="2">The sequence shown here is derived from an EMBL/GenBank/DDBJ whole genome shotgun (WGS) entry which is preliminary data.</text>
</comment>